<keyword evidence="3" id="KW-1185">Reference proteome</keyword>
<dbReference type="Proteomes" id="UP000245507">
    <property type="component" value="Unassembled WGS sequence"/>
</dbReference>
<dbReference type="SUPFAM" id="SSF55729">
    <property type="entry name" value="Acyl-CoA N-acyltransferases (Nat)"/>
    <property type="match status" value="1"/>
</dbReference>
<comment type="caution">
    <text evidence="2">The sequence shown here is derived from an EMBL/GenBank/DDBJ whole genome shotgun (WGS) entry which is preliminary data.</text>
</comment>
<dbReference type="InterPro" id="IPR016181">
    <property type="entry name" value="Acyl_CoA_acyltransferase"/>
</dbReference>
<dbReference type="PROSITE" id="PS51186">
    <property type="entry name" value="GNAT"/>
    <property type="match status" value="1"/>
</dbReference>
<dbReference type="Gene3D" id="3.40.630.30">
    <property type="match status" value="1"/>
</dbReference>
<feature type="domain" description="N-acetyltransferase" evidence="1">
    <location>
        <begin position="1"/>
        <end position="160"/>
    </location>
</feature>
<evidence type="ECO:0000313" key="2">
    <source>
        <dbReference type="EMBL" id="PWN04662.1"/>
    </source>
</evidence>
<evidence type="ECO:0000259" key="1">
    <source>
        <dbReference type="PROSITE" id="PS51186"/>
    </source>
</evidence>
<keyword evidence="2" id="KW-0808">Transferase</keyword>
<evidence type="ECO:0000313" key="3">
    <source>
        <dbReference type="Proteomes" id="UP000245507"/>
    </source>
</evidence>
<dbReference type="RefSeq" id="WP_109692166.1">
    <property type="nucleotide sequence ID" value="NZ_QGDD01000001.1"/>
</dbReference>
<accession>A0A316TR00</accession>
<gene>
    <name evidence="2" type="ORF">DJ010_03305</name>
</gene>
<reference evidence="2 3" key="1">
    <citation type="submission" date="2018-05" db="EMBL/GenBank/DDBJ databases">
        <title>Nocardioides silvaticus genome.</title>
        <authorList>
            <person name="Li C."/>
            <person name="Wang G."/>
        </authorList>
    </citation>
    <scope>NUCLEOTIDE SEQUENCE [LARGE SCALE GENOMIC DNA]</scope>
    <source>
        <strain evidence="2 3">CCTCC AB 2018079</strain>
    </source>
</reference>
<dbReference type="EMBL" id="QGDD01000001">
    <property type="protein sequence ID" value="PWN04662.1"/>
    <property type="molecule type" value="Genomic_DNA"/>
</dbReference>
<sequence length="199" mass="20795">MEIRPATEADTDAIAGVITAAFGDEGPKVAAIWRDVVAGGLDRASLVATERTDRSEGFEDGVVGHVGLSHGWLDARDRLVDILVLSPLSVRPDRQGAGIGTTLLAAAVEAARSTSAPAVFLEGDPRYYGARGWQPADAHGIEAPSRRTPGPAFQVVPLAGSPLPSGRVVYRDVWWVHDSAGLRDPALAEVEAALGSGRS</sequence>
<dbReference type="AlphaFoldDB" id="A0A316TR00"/>
<name>A0A316TR00_9ACTN</name>
<dbReference type="GO" id="GO:0016747">
    <property type="term" value="F:acyltransferase activity, transferring groups other than amino-acyl groups"/>
    <property type="evidence" value="ECO:0007669"/>
    <property type="project" value="InterPro"/>
</dbReference>
<dbReference type="InterPro" id="IPR000182">
    <property type="entry name" value="GNAT_dom"/>
</dbReference>
<protein>
    <submittedName>
        <fullName evidence="2">GNAT family N-acetyltransferase</fullName>
    </submittedName>
</protein>
<dbReference type="Pfam" id="PF13527">
    <property type="entry name" value="Acetyltransf_9"/>
    <property type="match status" value="1"/>
</dbReference>
<proteinExistence type="predicted"/>
<dbReference type="OrthoDB" id="9797178at2"/>
<dbReference type="CDD" id="cd04301">
    <property type="entry name" value="NAT_SF"/>
    <property type="match status" value="1"/>
</dbReference>
<organism evidence="2 3">
    <name type="scientific">Nocardioides silvaticus</name>
    <dbReference type="NCBI Taxonomy" id="2201891"/>
    <lineage>
        <taxon>Bacteria</taxon>
        <taxon>Bacillati</taxon>
        <taxon>Actinomycetota</taxon>
        <taxon>Actinomycetes</taxon>
        <taxon>Propionibacteriales</taxon>
        <taxon>Nocardioidaceae</taxon>
        <taxon>Nocardioides</taxon>
    </lineage>
</organism>